<keyword evidence="2" id="KW-1185">Reference proteome</keyword>
<dbReference type="SUPFAM" id="SSF55729">
    <property type="entry name" value="Acyl-CoA N-acyltransferases (Nat)"/>
    <property type="match status" value="1"/>
</dbReference>
<accession>A0ABU2NHZ0</accession>
<dbReference type="RefSeq" id="WP_311560094.1">
    <property type="nucleotide sequence ID" value="NZ_JAVREJ010000036.1"/>
</dbReference>
<reference evidence="2" key="1">
    <citation type="submission" date="2023-07" db="EMBL/GenBank/DDBJ databases">
        <title>30 novel species of actinomycetes from the DSMZ collection.</title>
        <authorList>
            <person name="Nouioui I."/>
        </authorList>
    </citation>
    <scope>NUCLEOTIDE SEQUENCE [LARGE SCALE GENOMIC DNA]</scope>
    <source>
        <strain evidence="2">DSM 45834</strain>
    </source>
</reference>
<proteinExistence type="predicted"/>
<organism evidence="1 2">
    <name type="scientific">Pseudonocardia charpentierae</name>
    <dbReference type="NCBI Taxonomy" id="3075545"/>
    <lineage>
        <taxon>Bacteria</taxon>
        <taxon>Bacillati</taxon>
        <taxon>Actinomycetota</taxon>
        <taxon>Actinomycetes</taxon>
        <taxon>Pseudonocardiales</taxon>
        <taxon>Pseudonocardiaceae</taxon>
        <taxon>Pseudonocardia</taxon>
    </lineage>
</organism>
<protein>
    <submittedName>
        <fullName evidence="1">Uncharacterized protein</fullName>
    </submittedName>
</protein>
<dbReference type="PROSITE" id="PS51191">
    <property type="entry name" value="FEMABX"/>
    <property type="match status" value="1"/>
</dbReference>
<gene>
    <name evidence="1" type="ORF">RM445_29220</name>
</gene>
<sequence>MDRSERARSSGASAATVWHAMLWAKSRGYDTYDLGGLRAEPARQLLAGHPERTVALTGPEQFKTTFGGEVYLYPEQVELISSPLLRLAYDISRRTHIGTRAVEIGKRALRGGRGSRDYQPQARP</sequence>
<dbReference type="EMBL" id="JAVREJ010000036">
    <property type="protein sequence ID" value="MDT0353582.1"/>
    <property type="molecule type" value="Genomic_DNA"/>
</dbReference>
<comment type="caution">
    <text evidence="1">The sequence shown here is derived from an EMBL/GenBank/DDBJ whole genome shotgun (WGS) entry which is preliminary data.</text>
</comment>
<evidence type="ECO:0000313" key="1">
    <source>
        <dbReference type="EMBL" id="MDT0353582.1"/>
    </source>
</evidence>
<dbReference type="Gene3D" id="3.40.630.30">
    <property type="match status" value="1"/>
</dbReference>
<evidence type="ECO:0000313" key="2">
    <source>
        <dbReference type="Proteomes" id="UP001183202"/>
    </source>
</evidence>
<dbReference type="Proteomes" id="UP001183202">
    <property type="component" value="Unassembled WGS sequence"/>
</dbReference>
<dbReference type="InterPro" id="IPR003447">
    <property type="entry name" value="FEMABX"/>
</dbReference>
<name>A0ABU2NHZ0_9PSEU</name>
<dbReference type="InterPro" id="IPR016181">
    <property type="entry name" value="Acyl_CoA_acyltransferase"/>
</dbReference>